<keyword evidence="2" id="KW-1185">Reference proteome</keyword>
<dbReference type="InParanoid" id="F4S8E4"/>
<proteinExistence type="predicted"/>
<evidence type="ECO:0000313" key="1">
    <source>
        <dbReference type="EMBL" id="EGF99084.1"/>
    </source>
</evidence>
<dbReference type="VEuPathDB" id="FungiDB:MELLADRAFT_113008"/>
<dbReference type="Proteomes" id="UP000001072">
    <property type="component" value="Unassembled WGS sequence"/>
</dbReference>
<name>F4S8E4_MELLP</name>
<dbReference type="RefSeq" id="XP_007417658.1">
    <property type="nucleotide sequence ID" value="XM_007417596.1"/>
</dbReference>
<evidence type="ECO:0000313" key="2">
    <source>
        <dbReference type="Proteomes" id="UP000001072"/>
    </source>
</evidence>
<accession>F4S8E4</accession>
<evidence type="ECO:0008006" key="3">
    <source>
        <dbReference type="Google" id="ProtNLM"/>
    </source>
</evidence>
<dbReference type="HOGENOM" id="CLU_032925_0_0_1"/>
<dbReference type="AlphaFoldDB" id="F4S8E4"/>
<dbReference type="EMBL" id="GL883164">
    <property type="protein sequence ID" value="EGF99084.1"/>
    <property type="molecule type" value="Genomic_DNA"/>
</dbReference>
<organism evidence="2">
    <name type="scientific">Melampsora larici-populina (strain 98AG31 / pathotype 3-4-7)</name>
    <name type="common">Poplar leaf rust fungus</name>
    <dbReference type="NCBI Taxonomy" id="747676"/>
    <lineage>
        <taxon>Eukaryota</taxon>
        <taxon>Fungi</taxon>
        <taxon>Dikarya</taxon>
        <taxon>Basidiomycota</taxon>
        <taxon>Pucciniomycotina</taxon>
        <taxon>Pucciniomycetes</taxon>
        <taxon>Pucciniales</taxon>
        <taxon>Melampsoraceae</taxon>
        <taxon>Melampsora</taxon>
    </lineage>
</organism>
<reference evidence="2" key="1">
    <citation type="journal article" date="2011" name="Proc. Natl. Acad. Sci. U.S.A.">
        <title>Obligate biotrophy features unraveled by the genomic analysis of rust fungi.</title>
        <authorList>
            <person name="Duplessis S."/>
            <person name="Cuomo C.A."/>
            <person name="Lin Y.-C."/>
            <person name="Aerts A."/>
            <person name="Tisserant E."/>
            <person name="Veneault-Fourrey C."/>
            <person name="Joly D.L."/>
            <person name="Hacquard S."/>
            <person name="Amselem J."/>
            <person name="Cantarel B.L."/>
            <person name="Chiu R."/>
            <person name="Coutinho P.M."/>
            <person name="Feau N."/>
            <person name="Field M."/>
            <person name="Frey P."/>
            <person name="Gelhaye E."/>
            <person name="Goldberg J."/>
            <person name="Grabherr M.G."/>
            <person name="Kodira C.D."/>
            <person name="Kohler A."/>
            <person name="Kuees U."/>
            <person name="Lindquist E.A."/>
            <person name="Lucas S.M."/>
            <person name="Mago R."/>
            <person name="Mauceli E."/>
            <person name="Morin E."/>
            <person name="Murat C."/>
            <person name="Pangilinan J.L."/>
            <person name="Park R."/>
            <person name="Pearson M."/>
            <person name="Quesneville H."/>
            <person name="Rouhier N."/>
            <person name="Sakthikumar S."/>
            <person name="Salamov A.A."/>
            <person name="Schmutz J."/>
            <person name="Selles B."/>
            <person name="Shapiro H."/>
            <person name="Tanguay P."/>
            <person name="Tuskan G.A."/>
            <person name="Henrissat B."/>
            <person name="Van de Peer Y."/>
            <person name="Rouze P."/>
            <person name="Ellis J.G."/>
            <person name="Dodds P.N."/>
            <person name="Schein J.E."/>
            <person name="Zhong S."/>
            <person name="Hamelin R.C."/>
            <person name="Grigoriev I.V."/>
            <person name="Szabo L.J."/>
            <person name="Martin F."/>
        </authorList>
    </citation>
    <scope>NUCLEOTIDE SEQUENCE [LARGE SCALE GENOMIC DNA]</scope>
    <source>
        <strain evidence="2">98AG31 / pathotype 3-4-7</strain>
    </source>
</reference>
<dbReference type="GeneID" id="18924852"/>
<dbReference type="KEGG" id="mlr:MELLADRAFT_113008"/>
<protein>
    <recommendedName>
        <fullName evidence="3">F-box domain-containing protein</fullName>
    </recommendedName>
</protein>
<sequence>MINVHSASLRLFNKSSIIMPASPHLPVEIVERIIACFHDDMLRAPADPTNSADTPFLHQTSINRLLSLRLLGRSWAIAIPPFVCASLTLNANLIHTFSIGFTSTVSSPVTHLRRLCLDRVMFFSSAVLNNLQDNFPQGNLSQGIKLLEYPSSAGVELTATIIIDLAQSFHGLFVHTIPTSIEDDVCLLRLPKLKVIRALYVDPTDRQPTFLRYPIFETVEVIITSYVNSRNYWKKAMTDERSMLRDAPKLKHVVLVTWNGRSTHDPELVALFKSHNIKCHFRPELSHDEVIYLNPLQTELY</sequence>
<gene>
    <name evidence="1" type="ORF">MELLADRAFT_113008</name>
</gene>